<accession>A0A1N7MFM4</accession>
<dbReference type="STRING" id="373668.SAMN05421786_102540"/>
<protein>
    <submittedName>
        <fullName evidence="1">Uncharacterized protein</fullName>
    </submittedName>
</protein>
<dbReference type="RefSeq" id="WP_076551605.1">
    <property type="nucleotide sequence ID" value="NZ_FTOL01000002.1"/>
</dbReference>
<dbReference type="OrthoDB" id="1363797at2"/>
<gene>
    <name evidence="1" type="ORF">SAMN05421786_102540</name>
</gene>
<evidence type="ECO:0000313" key="1">
    <source>
        <dbReference type="EMBL" id="SIS84759.1"/>
    </source>
</evidence>
<dbReference type="EMBL" id="FTOL01000002">
    <property type="protein sequence ID" value="SIS84759.1"/>
    <property type="molecule type" value="Genomic_DNA"/>
</dbReference>
<dbReference type="Proteomes" id="UP000186744">
    <property type="component" value="Unassembled WGS sequence"/>
</dbReference>
<sequence>MDLLHQEHINKIENCPIDGQKGELTLFRWVHKDNLIESFVPNGVRPKHANNCLAWGLSTFNSKDSAIQELNNLSKNIRKKYNAIALCKVKDEDGVKHQSGNKKHHYTFYPKSSFDLITNFQIIEDEN</sequence>
<keyword evidence="2" id="KW-1185">Reference proteome</keyword>
<proteinExistence type="predicted"/>
<organism evidence="1 2">
    <name type="scientific">Chryseobacterium ureilyticum</name>
    <dbReference type="NCBI Taxonomy" id="373668"/>
    <lineage>
        <taxon>Bacteria</taxon>
        <taxon>Pseudomonadati</taxon>
        <taxon>Bacteroidota</taxon>
        <taxon>Flavobacteriia</taxon>
        <taxon>Flavobacteriales</taxon>
        <taxon>Weeksellaceae</taxon>
        <taxon>Chryseobacterium group</taxon>
        <taxon>Chryseobacterium</taxon>
    </lineage>
</organism>
<evidence type="ECO:0000313" key="2">
    <source>
        <dbReference type="Proteomes" id="UP000186744"/>
    </source>
</evidence>
<name>A0A1N7MFM4_9FLAO</name>
<dbReference type="AlphaFoldDB" id="A0A1N7MFM4"/>
<reference evidence="2" key="1">
    <citation type="submission" date="2017-01" db="EMBL/GenBank/DDBJ databases">
        <authorList>
            <person name="Varghese N."/>
            <person name="Submissions S."/>
        </authorList>
    </citation>
    <scope>NUCLEOTIDE SEQUENCE [LARGE SCALE GENOMIC DNA]</scope>
    <source>
        <strain evidence="2">DSM 18017</strain>
    </source>
</reference>